<dbReference type="InterPro" id="IPR038622">
    <property type="entry name" value="CDPS_sf"/>
</dbReference>
<accession>A0A7Y3ZZH4</accession>
<dbReference type="Proteomes" id="UP000565719">
    <property type="component" value="Unassembled WGS sequence"/>
</dbReference>
<keyword evidence="2" id="KW-0808">Transferase</keyword>
<evidence type="ECO:0000256" key="2">
    <source>
        <dbReference type="ARBA" id="ARBA00022679"/>
    </source>
</evidence>
<evidence type="ECO:0000256" key="1">
    <source>
        <dbReference type="ARBA" id="ARBA00006034"/>
    </source>
</evidence>
<evidence type="ECO:0000256" key="3">
    <source>
        <dbReference type="ARBA" id="ARBA00030771"/>
    </source>
</evidence>
<evidence type="ECO:0000313" key="4">
    <source>
        <dbReference type="EMBL" id="NOH71910.1"/>
    </source>
</evidence>
<organism evidence="4 5">
    <name type="scientific">Vibrio pectenicida</name>
    <dbReference type="NCBI Taxonomy" id="62763"/>
    <lineage>
        <taxon>Bacteria</taxon>
        <taxon>Pseudomonadati</taxon>
        <taxon>Pseudomonadota</taxon>
        <taxon>Gammaproteobacteria</taxon>
        <taxon>Vibrionales</taxon>
        <taxon>Vibrionaceae</taxon>
        <taxon>Vibrio</taxon>
    </lineage>
</organism>
<proteinExistence type="inferred from homology"/>
<evidence type="ECO:0000313" key="5">
    <source>
        <dbReference type="Proteomes" id="UP000565719"/>
    </source>
</evidence>
<dbReference type="GO" id="GO:0016755">
    <property type="term" value="F:aminoacyltransferase activity"/>
    <property type="evidence" value="ECO:0007669"/>
    <property type="project" value="InterPro"/>
</dbReference>
<comment type="caution">
    <text evidence="4">The sequence shown here is derived from an EMBL/GenBank/DDBJ whole genome shotgun (WGS) entry which is preliminary data.</text>
</comment>
<dbReference type="InterPro" id="IPR030903">
    <property type="entry name" value="CDPS"/>
</dbReference>
<dbReference type="AlphaFoldDB" id="A0A7Y3ZZH4"/>
<dbReference type="Gene3D" id="3.40.50.11710">
    <property type="entry name" value="Cyclodipeptide synthase"/>
    <property type="match status" value="1"/>
</dbReference>
<sequence length="263" mass="30339">MIIKIILIFLNYRVYMIDVTVEKKENLTKRKRYRTEVSRVYPSDKRSSFHELESCFLGISLSNHHFTPLKLESVLKWISKRFDSCTLLVGDSIHRLNLIHLSSSLTEQACLDQALDMGRQYIEQAQVIIDRLNLPTTFQFIRCSEIQTTDLYMSYYQSLQALYSEELSFKNSVISSAIQFQKIAPVVITKIEDTPQVQSSIQYFLEEFAIFACLFDQKLPVMLYPGAFTILDEVVDGQHPQAPSALRDLIIVSLRFKGISSMV</sequence>
<dbReference type="NCBIfam" id="TIGR04539">
    <property type="entry name" value="tRNA_cyclodipep"/>
    <property type="match status" value="1"/>
</dbReference>
<comment type="similarity">
    <text evidence="1">Belongs to the CDPS family.</text>
</comment>
<dbReference type="EMBL" id="VTXC01000027">
    <property type="protein sequence ID" value="NOH71910.1"/>
    <property type="molecule type" value="Genomic_DNA"/>
</dbReference>
<gene>
    <name evidence="4" type="ORF">F0225_11255</name>
</gene>
<name>A0A7Y3ZZH4_9VIBR</name>
<reference evidence="4 5" key="1">
    <citation type="submission" date="2019-09" db="EMBL/GenBank/DDBJ databases">
        <title>Draft genome sequencing and comparative genomics of hatchery-associated Vibrios.</title>
        <authorList>
            <person name="Kehlet-Delgado H."/>
            <person name="Mueller R.S."/>
        </authorList>
    </citation>
    <scope>NUCLEOTIDE SEQUENCE [LARGE SCALE GENOMIC DNA]</scope>
    <source>
        <strain evidence="4 5">99-46-Y</strain>
    </source>
</reference>
<protein>
    <recommendedName>
        <fullName evidence="3">Cyclodipeptide synthase</fullName>
    </recommendedName>
</protein>